<sequence length="403" mass="45977">MFTQCCFVDFNKTWTMSNSYKRQTRCQQEIDNGALLFATYKTGGKSWLHQLYNIKNSIDKEFNLWNTHGITRFQLQWQNYKTMGMVDRINIVSALGFSSPLTIATYEGNNHIMQQTSMRITLLFQNLTLIQPLSSGLTVLQSSFVEAFNSLLVRIAETQIKYYNIPRKSRMCEVPSFLLSDKGIMASGGNIMCGDDVPIEPAFIGLLSRFGKSNVCNALFLKYVSPITIQLLFGLLAFNTAHRNITEDDLFKLFALDSCSDGQCATNINFSRNFVLQYSSEFTRLTRLISAAYKTIQSMQIQIIQFYTILEVLSTTNLYTINILEPTEQYWIYYGWFILYHWVIGIREVVEFQGDAGSIVTISYRDPLISLSADPTGIPISFSSIFTIVLITLFGCYLSSHFL</sequence>
<keyword evidence="1" id="KW-0472">Membrane</keyword>
<comment type="caution">
    <text evidence="2">The sequence shown here is derived from an EMBL/GenBank/DDBJ whole genome shotgun (WGS) entry which is preliminary data.</text>
</comment>
<evidence type="ECO:0000256" key="1">
    <source>
        <dbReference type="SAM" id="Phobius"/>
    </source>
</evidence>
<keyword evidence="3" id="KW-1185">Reference proteome</keyword>
<gene>
    <name evidence="2" type="ORF">THRCLA_20616</name>
</gene>
<dbReference type="STRING" id="74557.A0A1W0A5H3"/>
<keyword evidence="1" id="KW-1133">Transmembrane helix</keyword>
<dbReference type="EMBL" id="JNBS01000457">
    <property type="protein sequence ID" value="OQS05441.1"/>
    <property type="molecule type" value="Genomic_DNA"/>
</dbReference>
<keyword evidence="1" id="KW-0812">Transmembrane</keyword>
<proteinExistence type="predicted"/>
<reference evidence="2 3" key="1">
    <citation type="journal article" date="2014" name="Genome Biol. Evol.">
        <title>The secreted proteins of Achlya hypogyna and Thraustotheca clavata identify the ancestral oomycete secretome and reveal gene acquisitions by horizontal gene transfer.</title>
        <authorList>
            <person name="Misner I."/>
            <person name="Blouin N."/>
            <person name="Leonard G."/>
            <person name="Richards T.A."/>
            <person name="Lane C.E."/>
        </authorList>
    </citation>
    <scope>NUCLEOTIDE SEQUENCE [LARGE SCALE GENOMIC DNA]</scope>
    <source>
        <strain evidence="2 3">ATCC 34112</strain>
    </source>
</reference>
<accession>A0A1W0A5H3</accession>
<dbReference type="AlphaFoldDB" id="A0A1W0A5H3"/>
<evidence type="ECO:0000313" key="3">
    <source>
        <dbReference type="Proteomes" id="UP000243217"/>
    </source>
</evidence>
<dbReference type="Proteomes" id="UP000243217">
    <property type="component" value="Unassembled WGS sequence"/>
</dbReference>
<protein>
    <submittedName>
        <fullName evidence="2">Uncharacterized protein</fullName>
    </submittedName>
</protein>
<evidence type="ECO:0000313" key="2">
    <source>
        <dbReference type="EMBL" id="OQS05441.1"/>
    </source>
</evidence>
<feature type="transmembrane region" description="Helical" evidence="1">
    <location>
        <begin position="378"/>
        <end position="398"/>
    </location>
</feature>
<organism evidence="2 3">
    <name type="scientific">Thraustotheca clavata</name>
    <dbReference type="NCBI Taxonomy" id="74557"/>
    <lineage>
        <taxon>Eukaryota</taxon>
        <taxon>Sar</taxon>
        <taxon>Stramenopiles</taxon>
        <taxon>Oomycota</taxon>
        <taxon>Saprolegniomycetes</taxon>
        <taxon>Saprolegniales</taxon>
        <taxon>Achlyaceae</taxon>
        <taxon>Thraustotheca</taxon>
    </lineage>
</organism>
<name>A0A1W0A5H3_9STRA</name>